<name>A0AAE1KTF6_PETCI</name>
<comment type="caution">
    <text evidence="6">The sequence shown here is derived from an EMBL/GenBank/DDBJ whole genome shotgun (WGS) entry which is preliminary data.</text>
</comment>
<evidence type="ECO:0000256" key="4">
    <source>
        <dbReference type="SAM" id="MobiDB-lite"/>
    </source>
</evidence>
<dbReference type="PROSITE" id="PS51465">
    <property type="entry name" value="KAZAL_2"/>
    <property type="match status" value="2"/>
</dbReference>
<sequence>MSPGQQQCVDDCGVMDLWDPQCASDGNTYSNSARIECVNDCTGWGLWILHPGECEGTPEECLQSCSWPEYYQPVCGTDGNTYGNPEHLDCYRVCVDQAATFLLLPTSCHPPPSFLPSSSYLPPPSLPTATLLLPSYPVPTFLLPFYPLPPFSSLPPTFLFPFYPLPLSSSLPTQFLLFSSLPHVTYHPAPLSMTPVAISLPATCHLPLSPSPFHLPHLPSPPLPSLLPHSLSLPLTQPPTTLPLPSFTHHQPHTLSHPTPYHSPSPSLPPTTLPPPTISPFPTTFPPPPFLLPYHFSFPYHLPPPPFLLPYHFSFPYHLPPPPHFPNSCCLSRRRQYITEFSSPEENVLVYDNQKT</sequence>
<dbReference type="InterPro" id="IPR036058">
    <property type="entry name" value="Kazal_dom_sf"/>
</dbReference>
<dbReference type="PANTHER" id="PTHR21179:SF0">
    <property type="entry name" value="SERINE PROTEASE INHIBITOR KAZAL-TYPE 4"/>
    <property type="match status" value="1"/>
</dbReference>
<feature type="compositionally biased region" description="Low complexity" evidence="4">
    <location>
        <begin position="243"/>
        <end position="260"/>
    </location>
</feature>
<evidence type="ECO:0000256" key="2">
    <source>
        <dbReference type="ARBA" id="ARBA00022525"/>
    </source>
</evidence>
<protein>
    <recommendedName>
        <fullName evidence="5">Kazal-like domain-containing protein</fullName>
    </recommendedName>
</protein>
<feature type="domain" description="Kazal-like" evidence="5">
    <location>
        <begin position="55"/>
        <end position="110"/>
    </location>
</feature>
<evidence type="ECO:0000313" key="7">
    <source>
        <dbReference type="Proteomes" id="UP001286313"/>
    </source>
</evidence>
<feature type="compositionally biased region" description="Pro residues" evidence="4">
    <location>
        <begin position="261"/>
        <end position="278"/>
    </location>
</feature>
<dbReference type="GO" id="GO:0005576">
    <property type="term" value="C:extracellular region"/>
    <property type="evidence" value="ECO:0007669"/>
    <property type="project" value="UniProtKB-SubCell"/>
</dbReference>
<accession>A0AAE1KTF6</accession>
<gene>
    <name evidence="6" type="ORF">Pcinc_012617</name>
</gene>
<feature type="domain" description="Kazal-like" evidence="5">
    <location>
        <begin position="2"/>
        <end position="54"/>
    </location>
</feature>
<feature type="region of interest" description="Disordered" evidence="4">
    <location>
        <begin position="242"/>
        <end position="278"/>
    </location>
</feature>
<dbReference type="PANTHER" id="PTHR21179">
    <property type="entry name" value="SERINE-TYPE ENDOPEPTIDASE INHIBITOR"/>
    <property type="match status" value="1"/>
</dbReference>
<keyword evidence="3" id="KW-1015">Disulfide bond</keyword>
<keyword evidence="7" id="KW-1185">Reference proteome</keyword>
<organism evidence="6 7">
    <name type="scientific">Petrolisthes cinctipes</name>
    <name type="common">Flat porcelain crab</name>
    <dbReference type="NCBI Taxonomy" id="88211"/>
    <lineage>
        <taxon>Eukaryota</taxon>
        <taxon>Metazoa</taxon>
        <taxon>Ecdysozoa</taxon>
        <taxon>Arthropoda</taxon>
        <taxon>Crustacea</taxon>
        <taxon>Multicrustacea</taxon>
        <taxon>Malacostraca</taxon>
        <taxon>Eumalacostraca</taxon>
        <taxon>Eucarida</taxon>
        <taxon>Decapoda</taxon>
        <taxon>Pleocyemata</taxon>
        <taxon>Anomura</taxon>
        <taxon>Galatheoidea</taxon>
        <taxon>Porcellanidae</taxon>
        <taxon>Petrolisthes</taxon>
    </lineage>
</organism>
<evidence type="ECO:0000313" key="6">
    <source>
        <dbReference type="EMBL" id="KAK3883042.1"/>
    </source>
</evidence>
<dbReference type="Proteomes" id="UP001286313">
    <property type="component" value="Unassembled WGS sequence"/>
</dbReference>
<dbReference type="Gene3D" id="3.30.60.30">
    <property type="match status" value="2"/>
</dbReference>
<evidence type="ECO:0000256" key="3">
    <source>
        <dbReference type="ARBA" id="ARBA00023157"/>
    </source>
</evidence>
<evidence type="ECO:0000256" key="1">
    <source>
        <dbReference type="ARBA" id="ARBA00004613"/>
    </source>
</evidence>
<reference evidence="6" key="1">
    <citation type="submission" date="2023-10" db="EMBL/GenBank/DDBJ databases">
        <title>Genome assemblies of two species of porcelain crab, Petrolisthes cinctipes and Petrolisthes manimaculis (Anomura: Porcellanidae).</title>
        <authorList>
            <person name="Angst P."/>
        </authorList>
    </citation>
    <scope>NUCLEOTIDE SEQUENCE</scope>
    <source>
        <strain evidence="6">PB745_01</strain>
        <tissue evidence="6">Gill</tissue>
    </source>
</reference>
<dbReference type="AlphaFoldDB" id="A0AAE1KTF6"/>
<proteinExistence type="predicted"/>
<comment type="subcellular location">
    <subcellularLocation>
        <location evidence="1">Secreted</location>
    </subcellularLocation>
</comment>
<keyword evidence="2" id="KW-0964">Secreted</keyword>
<evidence type="ECO:0000259" key="5">
    <source>
        <dbReference type="PROSITE" id="PS51465"/>
    </source>
</evidence>
<dbReference type="InterPro" id="IPR039932">
    <property type="entry name" value="Spink4-like"/>
</dbReference>
<dbReference type="EMBL" id="JAWQEG010001032">
    <property type="protein sequence ID" value="KAK3883042.1"/>
    <property type="molecule type" value="Genomic_DNA"/>
</dbReference>
<dbReference type="SUPFAM" id="SSF100895">
    <property type="entry name" value="Kazal-type serine protease inhibitors"/>
    <property type="match status" value="2"/>
</dbReference>
<dbReference type="InterPro" id="IPR002350">
    <property type="entry name" value="Kazal_dom"/>
</dbReference>
<dbReference type="GO" id="GO:0004867">
    <property type="term" value="F:serine-type endopeptidase inhibitor activity"/>
    <property type="evidence" value="ECO:0007669"/>
    <property type="project" value="InterPro"/>
</dbReference>